<comment type="catalytic activity">
    <reaction evidence="1">
        <text>Endonucleolytic cleavage to 5'-phosphomonoester.</text>
        <dbReference type="EC" id="3.1.26.4"/>
    </reaction>
</comment>
<dbReference type="GO" id="GO:0046872">
    <property type="term" value="F:metal ion binding"/>
    <property type="evidence" value="ECO:0007669"/>
    <property type="project" value="UniProtKB-KW"/>
</dbReference>
<reference evidence="10 11" key="1">
    <citation type="journal article" date="2020" name="ISME J.">
        <title>Uncovering the hidden diversity of litter-decomposition mechanisms in mushroom-forming fungi.</title>
        <authorList>
            <person name="Floudas D."/>
            <person name="Bentzer J."/>
            <person name="Ahren D."/>
            <person name="Johansson T."/>
            <person name="Persson P."/>
            <person name="Tunlid A."/>
        </authorList>
    </citation>
    <scope>NUCLEOTIDE SEQUENCE [LARGE SCALE GENOMIC DNA]</scope>
    <source>
        <strain evidence="10 11">CBS 175.51</strain>
    </source>
</reference>
<evidence type="ECO:0000256" key="5">
    <source>
        <dbReference type="ARBA" id="ARBA00022723"/>
    </source>
</evidence>
<evidence type="ECO:0000313" key="11">
    <source>
        <dbReference type="Proteomes" id="UP000541558"/>
    </source>
</evidence>
<dbReference type="Pfam" id="PF00075">
    <property type="entry name" value="RNase_H"/>
    <property type="match status" value="1"/>
</dbReference>
<dbReference type="GO" id="GO:0003676">
    <property type="term" value="F:nucleic acid binding"/>
    <property type="evidence" value="ECO:0007669"/>
    <property type="project" value="InterPro"/>
</dbReference>
<dbReference type="PROSITE" id="PS50879">
    <property type="entry name" value="RNASE_H_1"/>
    <property type="match status" value="1"/>
</dbReference>
<keyword evidence="7" id="KW-0378">Hydrolase</keyword>
<dbReference type="InterPro" id="IPR050092">
    <property type="entry name" value="RNase_H"/>
</dbReference>
<evidence type="ECO:0000256" key="7">
    <source>
        <dbReference type="ARBA" id="ARBA00022801"/>
    </source>
</evidence>
<feature type="compositionally biased region" description="Polar residues" evidence="8">
    <location>
        <begin position="312"/>
        <end position="323"/>
    </location>
</feature>
<evidence type="ECO:0000256" key="6">
    <source>
        <dbReference type="ARBA" id="ARBA00022759"/>
    </source>
</evidence>
<sequence>MPTPVRKKIEKLVDDFVFAKKGERKANAISIAMLKEEKADGGRKLIDLESRNEAIELTKAREFFKPTEERPMWAILSDWILADNAVRKFKDTVGIENLTHPLLQTWRVNMNSKRLPENLKRMMRATYKHKAQFLPAQATQAMRKAMPFWYHSGTKRSVRPRYSDKWGTCQRLTHGIKTVGDMLSHAQKNTSWGHTGKANCRCRNCTLDRSRGCVDPIACRKNANTKLNYLDREWDPRQGHSTTDRVAGDEPEMTADDIAEGFEQTAQVFQVSDDPLKEIRIFTNWENRENEPTIVNNTQAEDLPEHQRRSRTVYTDGSCTGNGTDEARTGSGIWYGENHWKNTSLRLPGTQQTNNTGELVAALVAIQQNTDTEVLRIFSDSTYTINAMRKYIPKWTDLGYIGVANKNIVGALAGEIAHLQNSVWLAKVKGHSGNTGNDGADKLAALGAEKDTPDIINLEKGKKILDAGARLSATTQATLYRGIRQRKTKIWRKRTRENIEMTINTVEALTGVKHTEGAIWRSLLQNDPISTKASAFLWKAIHGAHKVGEYWKHTGVSDTHMPCELCDEPVESIEHILLECRATGQEEIWRLTREIWSKTGREFPHITLGMILGIGVMEIRDTPQDGSPPRPNPTLTRLLRILVSEAMYLIWLLRCEWRIGREANTMRLHTLSEIRS</sequence>
<feature type="region of interest" description="Disordered" evidence="8">
    <location>
        <begin position="302"/>
        <end position="332"/>
    </location>
</feature>
<dbReference type="OrthoDB" id="2752996at2759"/>
<dbReference type="Gene3D" id="3.30.420.10">
    <property type="entry name" value="Ribonuclease H-like superfamily/Ribonuclease H"/>
    <property type="match status" value="1"/>
</dbReference>
<dbReference type="PANTHER" id="PTHR10642:SF26">
    <property type="entry name" value="RIBONUCLEASE H1"/>
    <property type="match status" value="1"/>
</dbReference>
<dbReference type="InterPro" id="IPR012337">
    <property type="entry name" value="RNaseH-like_sf"/>
</dbReference>
<dbReference type="Proteomes" id="UP000541558">
    <property type="component" value="Unassembled WGS sequence"/>
</dbReference>
<dbReference type="GO" id="GO:0004523">
    <property type="term" value="F:RNA-DNA hybrid ribonuclease activity"/>
    <property type="evidence" value="ECO:0007669"/>
    <property type="project" value="UniProtKB-EC"/>
</dbReference>
<protein>
    <recommendedName>
        <fullName evidence="3">ribonuclease H</fullName>
        <ecNumber evidence="3">3.1.26.4</ecNumber>
    </recommendedName>
</protein>
<keyword evidence="11" id="KW-1185">Reference proteome</keyword>
<evidence type="ECO:0000256" key="8">
    <source>
        <dbReference type="SAM" id="MobiDB-lite"/>
    </source>
</evidence>
<dbReference type="SUPFAM" id="SSF53098">
    <property type="entry name" value="Ribonuclease H-like"/>
    <property type="match status" value="1"/>
</dbReference>
<evidence type="ECO:0000313" key="10">
    <source>
        <dbReference type="EMBL" id="KAF5311275.1"/>
    </source>
</evidence>
<dbReference type="InterPro" id="IPR026960">
    <property type="entry name" value="RVT-Znf"/>
</dbReference>
<dbReference type="AlphaFoldDB" id="A0A8H5ESY2"/>
<dbReference type="EC" id="3.1.26.4" evidence="3"/>
<accession>A0A8H5ESY2</accession>
<comment type="caution">
    <text evidence="10">The sequence shown here is derived from an EMBL/GenBank/DDBJ whole genome shotgun (WGS) entry which is preliminary data.</text>
</comment>
<proteinExistence type="inferred from homology"/>
<dbReference type="GO" id="GO:0043137">
    <property type="term" value="P:DNA replication, removal of RNA primer"/>
    <property type="evidence" value="ECO:0007669"/>
    <property type="project" value="TreeGrafter"/>
</dbReference>
<evidence type="ECO:0000256" key="3">
    <source>
        <dbReference type="ARBA" id="ARBA00012180"/>
    </source>
</evidence>
<keyword evidence="4" id="KW-0540">Nuclease</keyword>
<evidence type="ECO:0000256" key="2">
    <source>
        <dbReference type="ARBA" id="ARBA00005300"/>
    </source>
</evidence>
<feature type="domain" description="RNase H type-1" evidence="9">
    <location>
        <begin position="307"/>
        <end position="449"/>
    </location>
</feature>
<dbReference type="Pfam" id="PF13966">
    <property type="entry name" value="zf-RVT"/>
    <property type="match status" value="1"/>
</dbReference>
<dbReference type="InterPro" id="IPR036397">
    <property type="entry name" value="RNaseH_sf"/>
</dbReference>
<dbReference type="CDD" id="cd09280">
    <property type="entry name" value="RNase_HI_eukaryote_like"/>
    <property type="match status" value="1"/>
</dbReference>
<evidence type="ECO:0000259" key="9">
    <source>
        <dbReference type="PROSITE" id="PS50879"/>
    </source>
</evidence>
<keyword evidence="5" id="KW-0479">Metal-binding</keyword>
<gene>
    <name evidence="10" type="ORF">D9611_012615</name>
</gene>
<dbReference type="InterPro" id="IPR002156">
    <property type="entry name" value="RNaseH_domain"/>
</dbReference>
<dbReference type="EMBL" id="JAACJK010000227">
    <property type="protein sequence ID" value="KAF5311275.1"/>
    <property type="molecule type" value="Genomic_DNA"/>
</dbReference>
<evidence type="ECO:0000256" key="1">
    <source>
        <dbReference type="ARBA" id="ARBA00000077"/>
    </source>
</evidence>
<evidence type="ECO:0000256" key="4">
    <source>
        <dbReference type="ARBA" id="ARBA00022722"/>
    </source>
</evidence>
<dbReference type="PANTHER" id="PTHR10642">
    <property type="entry name" value="RIBONUCLEASE H1"/>
    <property type="match status" value="1"/>
</dbReference>
<name>A0A8H5ESY2_9AGAR</name>
<organism evidence="10 11">
    <name type="scientific">Ephemerocybe angulata</name>
    <dbReference type="NCBI Taxonomy" id="980116"/>
    <lineage>
        <taxon>Eukaryota</taxon>
        <taxon>Fungi</taxon>
        <taxon>Dikarya</taxon>
        <taxon>Basidiomycota</taxon>
        <taxon>Agaricomycotina</taxon>
        <taxon>Agaricomycetes</taxon>
        <taxon>Agaricomycetidae</taxon>
        <taxon>Agaricales</taxon>
        <taxon>Agaricineae</taxon>
        <taxon>Psathyrellaceae</taxon>
        <taxon>Ephemerocybe</taxon>
    </lineage>
</organism>
<comment type="similarity">
    <text evidence="2">Belongs to the RNase H family.</text>
</comment>
<keyword evidence="6" id="KW-0255">Endonuclease</keyword>